<dbReference type="Gene3D" id="1.25.40.10">
    <property type="entry name" value="Tetratricopeptide repeat domain"/>
    <property type="match status" value="1"/>
</dbReference>
<organism evidence="1 2">
    <name type="scientific">Ohessyouella blattaphilus</name>
    <dbReference type="NCBI Taxonomy" id="2949333"/>
    <lineage>
        <taxon>Bacteria</taxon>
        <taxon>Bacillati</taxon>
        <taxon>Bacillota</taxon>
        <taxon>Clostridia</taxon>
        <taxon>Lachnospirales</taxon>
        <taxon>Lachnospiraceae</taxon>
        <taxon>Ohessyouella</taxon>
    </lineage>
</organism>
<reference evidence="1 2" key="1">
    <citation type="journal article" date="2022" name="Genome Biol. Evol.">
        <title>Host diet, physiology and behaviors set the stage for Lachnospiraceae cladogenesis.</title>
        <authorList>
            <person name="Vera-Ponce De Leon A."/>
            <person name="Schneider M."/>
            <person name="Jahnes B.C."/>
            <person name="Sadowski V."/>
            <person name="Camuy-Velez L.A."/>
            <person name="Duan J."/>
            <person name="Sabree Z.L."/>
        </authorList>
    </citation>
    <scope>NUCLEOTIDE SEQUENCE [LARGE SCALE GENOMIC DNA]</scope>
    <source>
        <strain evidence="1 2">PAL227</strain>
    </source>
</reference>
<evidence type="ECO:0000313" key="1">
    <source>
        <dbReference type="EMBL" id="MCP1109879.1"/>
    </source>
</evidence>
<proteinExistence type="predicted"/>
<evidence type="ECO:0008006" key="3">
    <source>
        <dbReference type="Google" id="ProtNLM"/>
    </source>
</evidence>
<dbReference type="EMBL" id="JAMZFV010000007">
    <property type="protein sequence ID" value="MCP1109879.1"/>
    <property type="molecule type" value="Genomic_DNA"/>
</dbReference>
<dbReference type="SUPFAM" id="SSF48452">
    <property type="entry name" value="TPR-like"/>
    <property type="match status" value="1"/>
</dbReference>
<sequence length="255" mass="29232">MGSLILCHEKKAKIPYEITRVHKKIYSIEELCYYLVNYLYLIDYTIMNHALCGWIDRELGMSALATELRFILAKNGSEATFIAAVLEASNIYLAEEIAGIEVTLAKLKDQKEVEREKFKADTLLQSGEYDAAILVYQGILGDEHDETVSEEFYASIYASLGSCYGNQFLYQEAAGAYKEAYRVLSTPSILRAYLYSCYRSLPEVEYVKMLSGNSEFLAMDKKMKEEMSSLKKMIDLDVTPEKLAKWKEDYRKFDT</sequence>
<dbReference type="Proteomes" id="UP001523565">
    <property type="component" value="Unassembled WGS sequence"/>
</dbReference>
<keyword evidence="2" id="KW-1185">Reference proteome</keyword>
<protein>
    <recommendedName>
        <fullName evidence="3">Tetratricopeptide repeat protein</fullName>
    </recommendedName>
</protein>
<dbReference type="RefSeq" id="WP_262068760.1">
    <property type="nucleotide sequence ID" value="NZ_JAMXOC010000007.1"/>
</dbReference>
<accession>A0ABT1EHA7</accession>
<gene>
    <name evidence="1" type="ORF">NK118_06415</name>
</gene>
<name>A0ABT1EHA7_9FIRM</name>
<dbReference type="InterPro" id="IPR011990">
    <property type="entry name" value="TPR-like_helical_dom_sf"/>
</dbReference>
<evidence type="ECO:0000313" key="2">
    <source>
        <dbReference type="Proteomes" id="UP001523565"/>
    </source>
</evidence>
<comment type="caution">
    <text evidence="1">The sequence shown here is derived from an EMBL/GenBank/DDBJ whole genome shotgun (WGS) entry which is preliminary data.</text>
</comment>